<evidence type="ECO:0000313" key="2">
    <source>
        <dbReference type="EMBL" id="KAK5255927.1"/>
    </source>
</evidence>
<accession>A0ABR0LXH7</accession>
<dbReference type="Proteomes" id="UP001357485">
    <property type="component" value="Unassembled WGS sequence"/>
</dbReference>
<protein>
    <submittedName>
        <fullName evidence="2">Uncharacterized protein</fullName>
    </submittedName>
</protein>
<sequence length="60" mass="7253">RHPEPTHHERSISYTGGYTRQLRSPSYSRPFPTHQLQIRSLRPHHMSRDRCRKVLEPHQI</sequence>
<keyword evidence="3" id="KW-1185">Reference proteome</keyword>
<feature type="compositionally biased region" description="Basic and acidic residues" evidence="1">
    <location>
        <begin position="1"/>
        <end position="11"/>
    </location>
</feature>
<organism evidence="2 3">
    <name type="scientific">Cryomyces antarcticus</name>
    <dbReference type="NCBI Taxonomy" id="329879"/>
    <lineage>
        <taxon>Eukaryota</taxon>
        <taxon>Fungi</taxon>
        <taxon>Dikarya</taxon>
        <taxon>Ascomycota</taxon>
        <taxon>Pezizomycotina</taxon>
        <taxon>Dothideomycetes</taxon>
        <taxon>Dothideomycetes incertae sedis</taxon>
        <taxon>Cryomyces</taxon>
    </lineage>
</organism>
<feature type="region of interest" description="Disordered" evidence="1">
    <location>
        <begin position="1"/>
        <end position="60"/>
    </location>
</feature>
<name>A0ABR0LXH7_9PEZI</name>
<feature type="non-terminal residue" evidence="2">
    <location>
        <position position="1"/>
    </location>
</feature>
<feature type="non-terminal residue" evidence="2">
    <location>
        <position position="60"/>
    </location>
</feature>
<evidence type="ECO:0000256" key="1">
    <source>
        <dbReference type="SAM" id="MobiDB-lite"/>
    </source>
</evidence>
<dbReference type="EMBL" id="JAVRRA010008790">
    <property type="protein sequence ID" value="KAK5255927.1"/>
    <property type="molecule type" value="Genomic_DNA"/>
</dbReference>
<gene>
    <name evidence="2" type="ORF">LTR16_004406</name>
</gene>
<reference evidence="2 3" key="1">
    <citation type="submission" date="2023-08" db="EMBL/GenBank/DDBJ databases">
        <title>Black Yeasts Isolated from many extreme environments.</title>
        <authorList>
            <person name="Coleine C."/>
            <person name="Stajich J.E."/>
            <person name="Selbmann L."/>
        </authorList>
    </citation>
    <scope>NUCLEOTIDE SEQUENCE [LARGE SCALE GENOMIC DNA]</scope>
    <source>
        <strain evidence="2 3">CCFEE 536</strain>
    </source>
</reference>
<evidence type="ECO:0000313" key="3">
    <source>
        <dbReference type="Proteomes" id="UP001357485"/>
    </source>
</evidence>
<feature type="compositionally biased region" description="Basic and acidic residues" evidence="1">
    <location>
        <begin position="46"/>
        <end position="60"/>
    </location>
</feature>
<proteinExistence type="predicted"/>
<feature type="compositionally biased region" description="Polar residues" evidence="1">
    <location>
        <begin position="12"/>
        <end position="27"/>
    </location>
</feature>
<comment type="caution">
    <text evidence="2">The sequence shown here is derived from an EMBL/GenBank/DDBJ whole genome shotgun (WGS) entry which is preliminary data.</text>
</comment>